<gene>
    <name evidence="6" type="ORF">A2127_02560</name>
</gene>
<dbReference type="Gene3D" id="3.10.300.10">
    <property type="entry name" value="Methylpurine-DNA glycosylase (MPG)"/>
    <property type="match status" value="2"/>
</dbReference>
<evidence type="ECO:0000256" key="2">
    <source>
        <dbReference type="ARBA" id="ARBA00022763"/>
    </source>
</evidence>
<dbReference type="InterPro" id="IPR003180">
    <property type="entry name" value="MPG"/>
</dbReference>
<dbReference type="Pfam" id="PF02245">
    <property type="entry name" value="Pur_DNA_glyco"/>
    <property type="match status" value="1"/>
</dbReference>
<comment type="caution">
    <text evidence="6">The sequence shown here is derived from an EMBL/GenBank/DDBJ whole genome shotgun (WGS) entry which is preliminary data.</text>
</comment>
<dbReference type="EC" id="3.2.2.-" evidence="5"/>
<comment type="similarity">
    <text evidence="1 5">Belongs to the DNA glycosylase MPG family.</text>
</comment>
<proteinExistence type="inferred from homology"/>
<dbReference type="PANTHER" id="PTHR10429:SF0">
    <property type="entry name" value="DNA-3-METHYLADENINE GLYCOSYLASE"/>
    <property type="match status" value="1"/>
</dbReference>
<dbReference type="InterPro" id="IPR011034">
    <property type="entry name" value="Formyl_transferase-like_C_sf"/>
</dbReference>
<evidence type="ECO:0000313" key="6">
    <source>
        <dbReference type="EMBL" id="OGG39652.1"/>
    </source>
</evidence>
<accession>A0A1F6BSC2</accession>
<evidence type="ECO:0000256" key="5">
    <source>
        <dbReference type="HAMAP-Rule" id="MF_00527"/>
    </source>
</evidence>
<protein>
    <recommendedName>
        <fullName evidence="5">Putative 3-methyladenine DNA glycosylase</fullName>
        <ecNumber evidence="5">3.2.2.-</ecNumber>
    </recommendedName>
</protein>
<evidence type="ECO:0000313" key="7">
    <source>
        <dbReference type="Proteomes" id="UP000179324"/>
    </source>
</evidence>
<name>A0A1F6BSC2_9BACT</name>
<dbReference type="EMBL" id="MFKI01000001">
    <property type="protein sequence ID" value="OGG39652.1"/>
    <property type="molecule type" value="Genomic_DNA"/>
</dbReference>
<dbReference type="GO" id="GO:0003905">
    <property type="term" value="F:alkylbase DNA N-glycosylase activity"/>
    <property type="evidence" value="ECO:0007669"/>
    <property type="project" value="InterPro"/>
</dbReference>
<evidence type="ECO:0000256" key="4">
    <source>
        <dbReference type="ARBA" id="ARBA00023204"/>
    </source>
</evidence>
<dbReference type="AlphaFoldDB" id="A0A1F6BSC2"/>
<reference evidence="6 7" key="1">
    <citation type="journal article" date="2016" name="Nat. Commun.">
        <title>Thousands of microbial genomes shed light on interconnected biogeochemical processes in an aquifer system.</title>
        <authorList>
            <person name="Anantharaman K."/>
            <person name="Brown C.T."/>
            <person name="Hug L.A."/>
            <person name="Sharon I."/>
            <person name="Castelle C.J."/>
            <person name="Probst A.J."/>
            <person name="Thomas B.C."/>
            <person name="Singh A."/>
            <person name="Wilkins M.J."/>
            <person name="Karaoz U."/>
            <person name="Brodie E.L."/>
            <person name="Williams K.H."/>
            <person name="Hubbard S.S."/>
            <person name="Banfield J.F."/>
        </authorList>
    </citation>
    <scope>NUCLEOTIDE SEQUENCE [LARGE SCALE GENOMIC DNA]</scope>
</reference>
<evidence type="ECO:0000256" key="3">
    <source>
        <dbReference type="ARBA" id="ARBA00022801"/>
    </source>
</evidence>
<organism evidence="6 7">
    <name type="scientific">Candidatus Jorgensenbacteria bacterium GWC1_48_12</name>
    <dbReference type="NCBI Taxonomy" id="1798469"/>
    <lineage>
        <taxon>Bacteria</taxon>
        <taxon>Candidatus Joergenseniibacteriota</taxon>
    </lineage>
</organism>
<keyword evidence="3 5" id="KW-0378">Hydrolase</keyword>
<keyword evidence="4 5" id="KW-0234">DNA repair</keyword>
<dbReference type="NCBIfam" id="TIGR00567">
    <property type="entry name" value="3mg"/>
    <property type="match status" value="1"/>
</dbReference>
<dbReference type="PANTHER" id="PTHR10429">
    <property type="entry name" value="DNA-3-METHYLADENINE GLYCOSYLASE"/>
    <property type="match status" value="1"/>
</dbReference>
<dbReference type="CDD" id="cd00540">
    <property type="entry name" value="AAG"/>
    <property type="match status" value="1"/>
</dbReference>
<evidence type="ECO:0000256" key="1">
    <source>
        <dbReference type="ARBA" id="ARBA00009232"/>
    </source>
</evidence>
<dbReference type="HAMAP" id="MF_00527">
    <property type="entry name" value="3MGH"/>
    <property type="match status" value="1"/>
</dbReference>
<dbReference type="GO" id="GO:0003677">
    <property type="term" value="F:DNA binding"/>
    <property type="evidence" value="ECO:0007669"/>
    <property type="project" value="InterPro"/>
</dbReference>
<dbReference type="Proteomes" id="UP000179324">
    <property type="component" value="Unassembled WGS sequence"/>
</dbReference>
<dbReference type="InterPro" id="IPR036995">
    <property type="entry name" value="MPG_sf"/>
</dbReference>
<dbReference type="SUPFAM" id="SSF50486">
    <property type="entry name" value="FMT C-terminal domain-like"/>
    <property type="match status" value="1"/>
</dbReference>
<sequence>MIKVLNREFFERPTVAVAKNLLGKYLCRSYRGKIIRAEIREVEAYDGFEDKASHAHRGVTPRNKIMFGPAGHWYVYFTYGMHWMLNIVTGKSDYPAAVLIRGVEGVHGPARVTKFLKIDKRINGKSASRKTGLWIEYNRKFKDLKLKVTSSPRVGVAYAGPVWSNKHYRFYL</sequence>
<dbReference type="GO" id="GO:0006284">
    <property type="term" value="P:base-excision repair"/>
    <property type="evidence" value="ECO:0007669"/>
    <property type="project" value="InterPro"/>
</dbReference>
<keyword evidence="2 5" id="KW-0227">DNA damage</keyword>